<dbReference type="GO" id="GO:0009272">
    <property type="term" value="P:fungal-type cell wall biogenesis"/>
    <property type="evidence" value="ECO:0007669"/>
    <property type="project" value="UniProtKB-ARBA"/>
</dbReference>
<dbReference type="InterPro" id="IPR050248">
    <property type="entry name" value="Polysacc_deacetylase_ArnD"/>
</dbReference>
<dbReference type="InterPro" id="IPR002509">
    <property type="entry name" value="NODB_dom"/>
</dbReference>
<keyword evidence="1" id="KW-0732">Signal</keyword>
<feature type="domain" description="NodB homology" evidence="2">
    <location>
        <begin position="141"/>
        <end position="347"/>
    </location>
</feature>
<evidence type="ECO:0000313" key="3">
    <source>
        <dbReference type="EMBL" id="KAG2200581.1"/>
    </source>
</evidence>
<comment type="caution">
    <text evidence="3">The sequence shown here is derived from an EMBL/GenBank/DDBJ whole genome shotgun (WGS) entry which is preliminary data.</text>
</comment>
<dbReference type="AlphaFoldDB" id="A0A8H7QZV1"/>
<reference evidence="3" key="1">
    <citation type="submission" date="2020-12" db="EMBL/GenBank/DDBJ databases">
        <title>Metabolic potential, ecology and presence of endohyphal bacteria is reflected in genomic diversity of Mucoromycotina.</title>
        <authorList>
            <person name="Muszewska A."/>
            <person name="Okrasinska A."/>
            <person name="Steczkiewicz K."/>
            <person name="Drgas O."/>
            <person name="Orlowska M."/>
            <person name="Perlinska-Lenart U."/>
            <person name="Aleksandrzak-Piekarczyk T."/>
            <person name="Szatraj K."/>
            <person name="Zielenkiewicz U."/>
            <person name="Pilsyk S."/>
            <person name="Malc E."/>
            <person name="Mieczkowski P."/>
            <person name="Kruszewska J.S."/>
            <person name="Biernat P."/>
            <person name="Pawlowska J."/>
        </authorList>
    </citation>
    <scope>NUCLEOTIDE SEQUENCE</scope>
    <source>
        <strain evidence="3">CBS 226.32</strain>
    </source>
</reference>
<dbReference type="OrthoDB" id="407355at2759"/>
<name>A0A8H7QZV1_9FUNG</name>
<evidence type="ECO:0000259" key="2">
    <source>
        <dbReference type="PROSITE" id="PS51677"/>
    </source>
</evidence>
<organism evidence="3 4">
    <name type="scientific">Mucor plumbeus</name>
    <dbReference type="NCBI Taxonomy" id="97098"/>
    <lineage>
        <taxon>Eukaryota</taxon>
        <taxon>Fungi</taxon>
        <taxon>Fungi incertae sedis</taxon>
        <taxon>Mucoromycota</taxon>
        <taxon>Mucoromycotina</taxon>
        <taxon>Mucoromycetes</taxon>
        <taxon>Mucorales</taxon>
        <taxon>Mucorineae</taxon>
        <taxon>Mucoraceae</taxon>
        <taxon>Mucor</taxon>
    </lineage>
</organism>
<dbReference type="SUPFAM" id="SSF88713">
    <property type="entry name" value="Glycoside hydrolase/deacetylase"/>
    <property type="match status" value="1"/>
</dbReference>
<feature type="chain" id="PRO_5034317463" description="NodB homology domain-containing protein" evidence="1">
    <location>
        <begin position="18"/>
        <end position="522"/>
    </location>
</feature>
<sequence length="522" mass="55864">MIITKSLLLIATVGAAAEVYAASYVAQFSPNFPNLAIPSNVVTEYPTGTINTAASLPTNSLSGFPTSNEIPSTTSSEVLAAYNSIVWSKVPPAPVRKMNSDGSWDFKDDGSDDYCWWSNTNCVVPKATYLPPDFYTCPTKGDWGLNYDDGPFNLYPGNEYPTENKYAEPALYNFLAKTNQKATLFYIGSNVKSYPAAAARALNDGHYLCVHTWSHQPMTTLTNAQVVAELYWGLKAIKAATGVTPKCWRPPQGDVDDRVRAIAYQMGMRTVLWDEDTNDWDMPAVNGGGGTSTKTVDAAFNKWITNYSSGKDLAGHIVLEHELNSVTVNMSEFWMPKLQKTFNVIPAMACNGVTEPYWETGFVYPLSNSYNTATTATTTKTSTTTTKTATVTATTTATATCVAGSSGKKNGDGYNGFCCTSSDDCLDTCVSGKCNGPALTPTTAKTTTTKTTTNNTTTAKTTTKNTTTKTTTKTTTTKTTTTTAKACKTGVSGKKLGNGATGYCCTSSNDCLETCRSGVCGL</sequence>
<dbReference type="GO" id="GO:0005975">
    <property type="term" value="P:carbohydrate metabolic process"/>
    <property type="evidence" value="ECO:0007669"/>
    <property type="project" value="InterPro"/>
</dbReference>
<dbReference type="InterPro" id="IPR011330">
    <property type="entry name" value="Glyco_hydro/deAcase_b/a-brl"/>
</dbReference>
<evidence type="ECO:0000256" key="1">
    <source>
        <dbReference type="SAM" id="SignalP"/>
    </source>
</evidence>
<dbReference type="PANTHER" id="PTHR10587:SF98">
    <property type="entry name" value="CHITIN DEACETYLASE"/>
    <property type="match status" value="1"/>
</dbReference>
<accession>A0A8H7QZV1</accession>
<dbReference type="Pfam" id="PF01522">
    <property type="entry name" value="Polysacc_deac_1"/>
    <property type="match status" value="1"/>
</dbReference>
<protein>
    <recommendedName>
        <fullName evidence="2">NodB homology domain-containing protein</fullName>
    </recommendedName>
</protein>
<feature type="signal peptide" evidence="1">
    <location>
        <begin position="1"/>
        <end position="17"/>
    </location>
</feature>
<gene>
    <name evidence="3" type="ORF">INT46_001375</name>
</gene>
<dbReference type="CDD" id="cd10952">
    <property type="entry name" value="CE4_MrCDA_like"/>
    <property type="match status" value="1"/>
</dbReference>
<evidence type="ECO:0000313" key="4">
    <source>
        <dbReference type="Proteomes" id="UP000650833"/>
    </source>
</evidence>
<dbReference type="PANTHER" id="PTHR10587">
    <property type="entry name" value="GLYCOSYL TRANSFERASE-RELATED"/>
    <property type="match status" value="1"/>
</dbReference>
<dbReference type="EMBL" id="JAEPRC010000312">
    <property type="protein sequence ID" value="KAG2200581.1"/>
    <property type="molecule type" value="Genomic_DNA"/>
</dbReference>
<dbReference type="Gene3D" id="3.20.20.370">
    <property type="entry name" value="Glycoside hydrolase/deacetylase"/>
    <property type="match status" value="1"/>
</dbReference>
<proteinExistence type="predicted"/>
<dbReference type="Proteomes" id="UP000650833">
    <property type="component" value="Unassembled WGS sequence"/>
</dbReference>
<dbReference type="GO" id="GO:0004099">
    <property type="term" value="F:chitin deacetylase activity"/>
    <property type="evidence" value="ECO:0007669"/>
    <property type="project" value="TreeGrafter"/>
</dbReference>
<keyword evidence="4" id="KW-1185">Reference proteome</keyword>
<dbReference type="PROSITE" id="PS51677">
    <property type="entry name" value="NODB"/>
    <property type="match status" value="1"/>
</dbReference>
<dbReference type="GO" id="GO:0016020">
    <property type="term" value="C:membrane"/>
    <property type="evidence" value="ECO:0007669"/>
    <property type="project" value="TreeGrafter"/>
</dbReference>